<dbReference type="AlphaFoldDB" id="A0A9Q8LC53"/>
<accession>A0A9Q8LC53</accession>
<dbReference type="Proteomes" id="UP000756132">
    <property type="component" value="Chromosome 3"/>
</dbReference>
<dbReference type="OrthoDB" id="3945536at2759"/>
<sequence>MPLDEFNSSYPLLSRAFPSLYPCGEADFVEPLRQRKVNFDDYIDHMMKYQDGRFAQHPRFRYVAYNMLMRRQSMAKSKHFVRANNQYQNITVEDLRAALEGDDDDLDGQRLLNAVGNQLQNTVHFLDCPTTFMTYSAPDYYTHDLHRYMPNPPTPDLTEDQRMRLAKENVRDNPHIATYSFYHRYTGFTKMVMEPILGINDSWERFEF</sequence>
<proteinExistence type="predicted"/>
<evidence type="ECO:0000313" key="1">
    <source>
        <dbReference type="EMBL" id="UJO14697.1"/>
    </source>
</evidence>
<reference evidence="1" key="2">
    <citation type="journal article" date="2022" name="Microb. Genom.">
        <title>A chromosome-scale genome assembly of the tomato pathogen Cladosporium fulvum reveals a compartmentalized genome architecture and the presence of a dispensable chromosome.</title>
        <authorList>
            <person name="Zaccaron A.Z."/>
            <person name="Chen L.H."/>
            <person name="Samaras A."/>
            <person name="Stergiopoulos I."/>
        </authorList>
    </citation>
    <scope>NUCLEOTIDE SEQUENCE</scope>
    <source>
        <strain evidence="1">Race5_Kim</strain>
    </source>
</reference>
<protein>
    <recommendedName>
        <fullName evidence="3">Helitron helicase-like domain-containing protein</fullName>
    </recommendedName>
</protein>
<dbReference type="KEGG" id="ffu:CLAFUR5_08451"/>
<dbReference type="RefSeq" id="XP_047759063.1">
    <property type="nucleotide sequence ID" value="XM_047907599.1"/>
</dbReference>
<organism evidence="1 2">
    <name type="scientific">Passalora fulva</name>
    <name type="common">Tomato leaf mold</name>
    <name type="synonym">Cladosporium fulvum</name>
    <dbReference type="NCBI Taxonomy" id="5499"/>
    <lineage>
        <taxon>Eukaryota</taxon>
        <taxon>Fungi</taxon>
        <taxon>Dikarya</taxon>
        <taxon>Ascomycota</taxon>
        <taxon>Pezizomycotina</taxon>
        <taxon>Dothideomycetes</taxon>
        <taxon>Dothideomycetidae</taxon>
        <taxon>Mycosphaerellales</taxon>
        <taxon>Mycosphaerellaceae</taxon>
        <taxon>Fulvia</taxon>
    </lineage>
</organism>
<dbReference type="EMBL" id="CP090165">
    <property type="protein sequence ID" value="UJO14697.1"/>
    <property type="molecule type" value="Genomic_DNA"/>
</dbReference>
<gene>
    <name evidence="1" type="ORF">CLAFUR5_08451</name>
</gene>
<keyword evidence="2" id="KW-1185">Reference proteome</keyword>
<evidence type="ECO:0000313" key="2">
    <source>
        <dbReference type="Proteomes" id="UP000756132"/>
    </source>
</evidence>
<reference evidence="1" key="1">
    <citation type="submission" date="2021-12" db="EMBL/GenBank/DDBJ databases">
        <authorList>
            <person name="Zaccaron A."/>
            <person name="Stergiopoulos I."/>
        </authorList>
    </citation>
    <scope>NUCLEOTIDE SEQUENCE</scope>
    <source>
        <strain evidence="1">Race5_Kim</strain>
    </source>
</reference>
<evidence type="ECO:0008006" key="3">
    <source>
        <dbReference type="Google" id="ProtNLM"/>
    </source>
</evidence>
<dbReference type="OMA" id="INDSWER"/>
<name>A0A9Q8LC53_PASFU</name>
<dbReference type="GeneID" id="71988329"/>